<dbReference type="HOGENOM" id="CLU_1375580_0_0_2"/>
<evidence type="ECO:0000256" key="2">
    <source>
        <dbReference type="ARBA" id="ARBA00022475"/>
    </source>
</evidence>
<dbReference type="EMBL" id="CP001398">
    <property type="protein sequence ID" value="ACS34303.1"/>
    <property type="molecule type" value="Genomic_DNA"/>
</dbReference>
<dbReference type="PANTHER" id="PTHR34857">
    <property type="entry name" value="SLL0384 PROTEIN"/>
    <property type="match status" value="1"/>
</dbReference>
<proteinExistence type="predicted"/>
<gene>
    <name evidence="7" type="ordered locus">TGAM_1801</name>
</gene>
<evidence type="ECO:0000256" key="6">
    <source>
        <dbReference type="SAM" id="Phobius"/>
    </source>
</evidence>
<dbReference type="InterPro" id="IPR003339">
    <property type="entry name" value="ABC/ECF_trnsptr_transmembrane"/>
</dbReference>
<dbReference type="STRING" id="593117.TGAM_1801"/>
<evidence type="ECO:0000256" key="3">
    <source>
        <dbReference type="ARBA" id="ARBA00022692"/>
    </source>
</evidence>
<dbReference type="AlphaFoldDB" id="C5A1N4"/>
<evidence type="ECO:0000256" key="4">
    <source>
        <dbReference type="ARBA" id="ARBA00022989"/>
    </source>
</evidence>
<dbReference type="eggNOG" id="arCOG02250">
    <property type="taxonomic scope" value="Archaea"/>
</dbReference>
<protein>
    <submittedName>
        <fullName evidence="7">Cobalt transport protein, cbiQ family</fullName>
    </submittedName>
</protein>
<accession>C5A1N4</accession>
<dbReference type="GeneID" id="7987628"/>
<evidence type="ECO:0000313" key="8">
    <source>
        <dbReference type="Proteomes" id="UP000001488"/>
    </source>
</evidence>
<reference evidence="7 8" key="1">
    <citation type="journal article" date="2007" name="Genome Biol.">
        <title>Genome analysis and genome-wide proteomics of Thermococcus gammatolerans, the most radioresistant organism known amongst the Archaea.</title>
        <authorList>
            <person name="Zivanovic Y."/>
            <person name="Armengaud J."/>
            <person name="Lagorce A."/>
            <person name="Leplat C."/>
            <person name="Guerin P."/>
            <person name="Dutertre M."/>
            <person name="Anthouard V."/>
            <person name="Forterre P."/>
            <person name="Wincker P."/>
            <person name="Confalonieri F."/>
        </authorList>
    </citation>
    <scope>NUCLEOTIDE SEQUENCE [LARGE SCALE GENOMIC DNA]</scope>
    <source>
        <strain evidence="8">DSM 15229 / JCM 11827 / EJ3</strain>
    </source>
</reference>
<dbReference type="GO" id="GO:0005886">
    <property type="term" value="C:plasma membrane"/>
    <property type="evidence" value="ECO:0007669"/>
    <property type="project" value="UniProtKB-ARBA"/>
</dbReference>
<sequence length="198" mass="21325">MRDIDELDARVKIIATLIVGISLLHASRGLALFMAFILTIPLMQRKAFTPGFLTFSLVGLLGGVDYFLRLLALMELGLLFSETMDAGELTGALLNLRLPSDVALSAGLVVNGLQNLERLYREISEAQASRGVKGSFTSLKARIVPLLIGTVLLGTELGEAIEARGYQGDLRLPYRGKFGLEEALILAGSVLLLAVNLI</sequence>
<dbReference type="PANTHER" id="PTHR34857:SF2">
    <property type="entry name" value="SLL0384 PROTEIN"/>
    <property type="match status" value="1"/>
</dbReference>
<keyword evidence="8" id="KW-1185">Reference proteome</keyword>
<dbReference type="Pfam" id="PF02361">
    <property type="entry name" value="CbiQ"/>
    <property type="match status" value="1"/>
</dbReference>
<comment type="subcellular location">
    <subcellularLocation>
        <location evidence="1">Membrane</location>
        <topology evidence="1">Multi-pass membrane protein</topology>
    </subcellularLocation>
</comment>
<feature type="transmembrane region" description="Helical" evidence="6">
    <location>
        <begin position="12"/>
        <end position="40"/>
    </location>
</feature>
<dbReference type="CDD" id="cd16914">
    <property type="entry name" value="EcfT"/>
    <property type="match status" value="1"/>
</dbReference>
<dbReference type="KEGG" id="tga:TGAM_1801"/>
<name>C5A1N4_THEGJ</name>
<keyword evidence="2" id="KW-1003">Cell membrane</keyword>
<dbReference type="PaxDb" id="593117-TGAM_1801"/>
<dbReference type="OrthoDB" id="385789at2157"/>
<evidence type="ECO:0000256" key="5">
    <source>
        <dbReference type="ARBA" id="ARBA00023136"/>
    </source>
</evidence>
<dbReference type="Proteomes" id="UP000001488">
    <property type="component" value="Chromosome"/>
</dbReference>
<keyword evidence="5 6" id="KW-0472">Membrane</keyword>
<dbReference type="PATRIC" id="fig|593117.10.peg.1809"/>
<keyword evidence="4 6" id="KW-1133">Transmembrane helix</keyword>
<organism evidence="7 8">
    <name type="scientific">Thermococcus gammatolerans (strain DSM 15229 / JCM 11827 / EJ3)</name>
    <dbReference type="NCBI Taxonomy" id="593117"/>
    <lineage>
        <taxon>Archaea</taxon>
        <taxon>Methanobacteriati</taxon>
        <taxon>Methanobacteriota</taxon>
        <taxon>Thermococci</taxon>
        <taxon>Thermococcales</taxon>
        <taxon>Thermococcaceae</taxon>
        <taxon>Thermococcus</taxon>
    </lineage>
</organism>
<feature type="transmembrane region" description="Helical" evidence="6">
    <location>
        <begin position="52"/>
        <end position="72"/>
    </location>
</feature>
<dbReference type="RefSeq" id="WP_015859412.1">
    <property type="nucleotide sequence ID" value="NC_012804.1"/>
</dbReference>
<evidence type="ECO:0000313" key="7">
    <source>
        <dbReference type="EMBL" id="ACS34303.1"/>
    </source>
</evidence>
<keyword evidence="3 6" id="KW-0812">Transmembrane</keyword>
<dbReference type="InterPro" id="IPR051611">
    <property type="entry name" value="ECF_transporter_component"/>
</dbReference>
<evidence type="ECO:0000256" key="1">
    <source>
        <dbReference type="ARBA" id="ARBA00004141"/>
    </source>
</evidence>